<feature type="domain" description="Reverse transcriptase" evidence="1">
    <location>
        <begin position="502"/>
        <end position="758"/>
    </location>
</feature>
<dbReference type="EMBL" id="VSWD01000006">
    <property type="protein sequence ID" value="KAK3100559.1"/>
    <property type="molecule type" value="Genomic_DNA"/>
</dbReference>
<comment type="caution">
    <text evidence="2">The sequence shown here is derived from an EMBL/GenBank/DDBJ whole genome shotgun (WGS) entry which is preliminary data.</text>
</comment>
<dbReference type="SUPFAM" id="SSF56219">
    <property type="entry name" value="DNase I-like"/>
    <property type="match status" value="1"/>
</dbReference>
<dbReference type="Pfam" id="PF03372">
    <property type="entry name" value="Exo_endo_phos"/>
    <property type="match status" value="1"/>
</dbReference>
<dbReference type="InterPro" id="IPR005135">
    <property type="entry name" value="Endo/exonuclease/phosphatase"/>
</dbReference>
<evidence type="ECO:0000313" key="3">
    <source>
        <dbReference type="Proteomes" id="UP001186944"/>
    </source>
</evidence>
<proteinExistence type="predicted"/>
<protein>
    <recommendedName>
        <fullName evidence="1">Reverse transcriptase domain-containing protein</fullName>
    </recommendedName>
</protein>
<organism evidence="2 3">
    <name type="scientific">Pinctada imbricata</name>
    <name type="common">Atlantic pearl-oyster</name>
    <name type="synonym">Pinctada martensii</name>
    <dbReference type="NCBI Taxonomy" id="66713"/>
    <lineage>
        <taxon>Eukaryota</taxon>
        <taxon>Metazoa</taxon>
        <taxon>Spiralia</taxon>
        <taxon>Lophotrochozoa</taxon>
        <taxon>Mollusca</taxon>
        <taxon>Bivalvia</taxon>
        <taxon>Autobranchia</taxon>
        <taxon>Pteriomorphia</taxon>
        <taxon>Pterioida</taxon>
        <taxon>Pterioidea</taxon>
        <taxon>Pteriidae</taxon>
        <taxon>Pinctada</taxon>
    </lineage>
</organism>
<keyword evidence="3" id="KW-1185">Reference proteome</keyword>
<gene>
    <name evidence="2" type="ORF">FSP39_021761</name>
</gene>
<dbReference type="InterPro" id="IPR000477">
    <property type="entry name" value="RT_dom"/>
</dbReference>
<evidence type="ECO:0000259" key="1">
    <source>
        <dbReference type="PROSITE" id="PS50878"/>
    </source>
</evidence>
<name>A0AA88Y9B7_PINIB</name>
<dbReference type="CDD" id="cd01650">
    <property type="entry name" value="RT_nLTR_like"/>
    <property type="match status" value="1"/>
</dbReference>
<accession>A0AA88Y9B7</accession>
<sequence>MANKQVVQDLMKYNDIITIQEHWLFKFEENEIIELADSLDSMCLTVCSDEDEPIQPHYRPRGKGGLAIIWKKELHEQIQVLPELNNRIAGIKIGQDTVLFSVYLTSRGGRGADMEFEEQIEQLKEINTKYMEYKIVYIGDFNASLHREKGYRRDKVFKEAVQMMDFILPENYPETPTFYHCNGTDSSQIDYILSKSNDDMRSVEHVQSVANNTSTHIPVKGKIRFCYKHEGKKVIEEKRAKRNKVIWEKVDIQEYERNIKDALTNRNWDPHKPANELLQQLTSSINEVSEKFSVPINNRKGKRKLLSPSAARLSRESKSLHWTYKNFTGTTEEKGKLEKKCKQKKKELRACQRRESVEKRHTGYKEIMNAKQHDLQLFYKLIQKQRGERTNRLSKLFIDDRHLEDKNEIREGWAKYFSDLSTPTPDIGDEEYNKMIRDDVENIETICLESEEGTINLSMENVVMKINGMKNGKSPDSNGISAEHLKFGGQTLAKVLQIIFNKVCEERKIPESFKNGIITPIYKKQNKPIEDPNSYRRITVSDTIGKIFEKIHLDSVRHNIETHLNALQRGFTKGTSPGLAALLLTEAIAEAKDLKKMLYATFLDASKAFDVVWHDSMLHKLYHYGLKGTDWLLMKEWYQNMSSQVKWEGSLSTKFMELQGVRQGGVWSPTAYKMFLNSALEIFQNNSLGMRIGSVNIASPTCADDELLLSMDQCELATMTKVQEDYSKKEHYKLSEQKSKVMVFNQQKKLKATRGNIIELHGKEIEIVEDYKHIGIKRTTNTQGQGHIDEAISIGRKTTYALMGAGLHGYNGINPKIGLQIWNIYIKPRVIYGLENIKLSNGDRKRLNQYHKRWLKQMLQLPERTADEGVYIIAGEIPIEAEIDRKILTQLMQIFRGEDIEKDIAERQLAVKDSTSNSWFIYAGKILEKYDLPKIHDLLRTPIAKGVWKKQLTESIINFWKHDILEKAKEKSSLKNLDLKDFKVGNIHSIWKHCNEDTLAVSKAGIKAKLLTGTYLLQSNVAKFQQKSETATCKLCGRQDETVEHFILICEAIEPQRKPFMEKFRKILEQHDVWNHIQVNKDLQLLSIINPGHWKVPLRLQDDGTLHDLESIGRGMCHALHRARSNYLENIT</sequence>
<dbReference type="PROSITE" id="PS50878">
    <property type="entry name" value="RT_POL"/>
    <property type="match status" value="1"/>
</dbReference>
<dbReference type="AlphaFoldDB" id="A0AA88Y9B7"/>
<dbReference type="Gene3D" id="3.60.10.10">
    <property type="entry name" value="Endonuclease/exonuclease/phosphatase"/>
    <property type="match status" value="1"/>
</dbReference>
<dbReference type="InterPro" id="IPR036691">
    <property type="entry name" value="Endo/exonu/phosph_ase_sf"/>
</dbReference>
<dbReference type="GO" id="GO:0003824">
    <property type="term" value="F:catalytic activity"/>
    <property type="evidence" value="ECO:0007669"/>
    <property type="project" value="InterPro"/>
</dbReference>
<dbReference type="PANTHER" id="PTHR19446">
    <property type="entry name" value="REVERSE TRANSCRIPTASES"/>
    <property type="match status" value="1"/>
</dbReference>
<reference evidence="2" key="1">
    <citation type="submission" date="2019-08" db="EMBL/GenBank/DDBJ databases">
        <title>The improved chromosome-level genome for the pearl oyster Pinctada fucata martensii using PacBio sequencing and Hi-C.</title>
        <authorList>
            <person name="Zheng Z."/>
        </authorList>
    </citation>
    <scope>NUCLEOTIDE SEQUENCE</scope>
    <source>
        <strain evidence="2">ZZ-2019</strain>
        <tissue evidence="2">Adductor muscle</tissue>
    </source>
</reference>
<dbReference type="Proteomes" id="UP001186944">
    <property type="component" value="Unassembled WGS sequence"/>
</dbReference>
<dbReference type="Pfam" id="PF00078">
    <property type="entry name" value="RVT_1"/>
    <property type="match status" value="1"/>
</dbReference>
<evidence type="ECO:0000313" key="2">
    <source>
        <dbReference type="EMBL" id="KAK3100559.1"/>
    </source>
</evidence>